<dbReference type="PANTHER" id="PTHR42703">
    <property type="entry name" value="NADH DEHYDROGENASE"/>
    <property type="match status" value="1"/>
</dbReference>
<evidence type="ECO:0000256" key="3">
    <source>
        <dbReference type="ARBA" id="ARBA00022475"/>
    </source>
</evidence>
<feature type="transmembrane region" description="Helical" evidence="8">
    <location>
        <begin position="204"/>
        <end position="224"/>
    </location>
</feature>
<feature type="transmembrane region" description="Helical" evidence="8">
    <location>
        <begin position="372"/>
        <end position="391"/>
    </location>
</feature>
<organism evidence="10 11">
    <name type="scientific">Rheinheimera mesophila</name>
    <dbReference type="NCBI Taxonomy" id="1547515"/>
    <lineage>
        <taxon>Bacteria</taxon>
        <taxon>Pseudomonadati</taxon>
        <taxon>Pseudomonadota</taxon>
        <taxon>Gammaproteobacteria</taxon>
        <taxon>Chromatiales</taxon>
        <taxon>Chromatiaceae</taxon>
        <taxon>Rheinheimera</taxon>
    </lineage>
</organism>
<dbReference type="GO" id="GO:0042773">
    <property type="term" value="P:ATP synthesis coupled electron transport"/>
    <property type="evidence" value="ECO:0007669"/>
    <property type="project" value="InterPro"/>
</dbReference>
<feature type="transmembrane region" description="Helical" evidence="8">
    <location>
        <begin position="72"/>
        <end position="96"/>
    </location>
</feature>
<dbReference type="Proteomes" id="UP000276260">
    <property type="component" value="Unassembled WGS sequence"/>
</dbReference>
<dbReference type="InterPro" id="IPR050586">
    <property type="entry name" value="CPA3_Na-H_Antiporter_D"/>
</dbReference>
<name>A0A3P3QUD6_9GAMM</name>
<feature type="transmembrane region" description="Helical" evidence="8">
    <location>
        <begin position="278"/>
        <end position="296"/>
    </location>
</feature>
<feature type="transmembrane region" description="Helical" evidence="8">
    <location>
        <begin position="411"/>
        <end position="437"/>
    </location>
</feature>
<evidence type="ECO:0000256" key="5">
    <source>
        <dbReference type="ARBA" id="ARBA00022989"/>
    </source>
</evidence>
<feature type="transmembrane region" description="Helical" evidence="8">
    <location>
        <begin position="6"/>
        <end position="24"/>
    </location>
</feature>
<keyword evidence="11" id="KW-1185">Reference proteome</keyword>
<dbReference type="GO" id="GO:0008137">
    <property type="term" value="F:NADH dehydrogenase (ubiquinone) activity"/>
    <property type="evidence" value="ECO:0007669"/>
    <property type="project" value="InterPro"/>
</dbReference>
<evidence type="ECO:0000313" key="11">
    <source>
        <dbReference type="Proteomes" id="UP000276260"/>
    </source>
</evidence>
<feature type="transmembrane region" description="Helical" evidence="8">
    <location>
        <begin position="329"/>
        <end position="351"/>
    </location>
</feature>
<proteinExistence type="inferred from homology"/>
<feature type="transmembrane region" description="Helical" evidence="8">
    <location>
        <begin position="303"/>
        <end position="323"/>
    </location>
</feature>
<dbReference type="RefSeq" id="WP_046520430.1">
    <property type="nucleotide sequence ID" value="NZ_LAVS01000036.1"/>
</dbReference>
<dbReference type="AlphaFoldDB" id="A0A3P3QUD6"/>
<dbReference type="OrthoDB" id="9768329at2"/>
<feature type="transmembrane region" description="Helical" evidence="8">
    <location>
        <begin position="108"/>
        <end position="126"/>
    </location>
</feature>
<dbReference type="EMBL" id="RRCF01000001">
    <property type="protein sequence ID" value="RRJ23960.1"/>
    <property type="molecule type" value="Genomic_DNA"/>
</dbReference>
<keyword evidence="5 8" id="KW-1133">Transmembrane helix</keyword>
<dbReference type="GO" id="GO:0005886">
    <property type="term" value="C:plasma membrane"/>
    <property type="evidence" value="ECO:0007669"/>
    <property type="project" value="UniProtKB-SubCell"/>
</dbReference>
<evidence type="ECO:0000256" key="4">
    <source>
        <dbReference type="ARBA" id="ARBA00022692"/>
    </source>
</evidence>
<protein>
    <submittedName>
        <fullName evidence="10">Monovalent cation/H+ antiporter subunit D</fullName>
    </submittedName>
</protein>
<dbReference type="PRINTS" id="PR01437">
    <property type="entry name" value="NUOXDRDTASE4"/>
</dbReference>
<feature type="transmembrane region" description="Helical" evidence="8">
    <location>
        <begin position="162"/>
        <end position="184"/>
    </location>
</feature>
<feature type="transmembrane region" description="Helical" evidence="8">
    <location>
        <begin position="33"/>
        <end position="52"/>
    </location>
</feature>
<evidence type="ECO:0000256" key="7">
    <source>
        <dbReference type="RuleBase" id="RU000320"/>
    </source>
</evidence>
<evidence type="ECO:0000256" key="2">
    <source>
        <dbReference type="ARBA" id="ARBA00005346"/>
    </source>
</evidence>
<feature type="domain" description="NADH:quinone oxidoreductase/Mrp antiporter transmembrane" evidence="9">
    <location>
        <begin position="128"/>
        <end position="421"/>
    </location>
</feature>
<keyword evidence="3" id="KW-1003">Cell membrane</keyword>
<feature type="transmembrane region" description="Helical" evidence="8">
    <location>
        <begin position="132"/>
        <end position="150"/>
    </location>
</feature>
<accession>A0A3P3QUD6</accession>
<dbReference type="PANTHER" id="PTHR42703:SF1">
    <property type="entry name" value="NA(+)_H(+) ANTIPORTER SUBUNIT D1"/>
    <property type="match status" value="1"/>
</dbReference>
<comment type="similarity">
    <text evidence="2">Belongs to the CPA3 antiporters (TC 2.A.63) subunit D family.</text>
</comment>
<evidence type="ECO:0000256" key="6">
    <source>
        <dbReference type="ARBA" id="ARBA00023136"/>
    </source>
</evidence>
<dbReference type="Pfam" id="PF00361">
    <property type="entry name" value="Proton_antipo_M"/>
    <property type="match status" value="1"/>
</dbReference>
<keyword evidence="6 8" id="KW-0472">Membrane</keyword>
<evidence type="ECO:0000256" key="1">
    <source>
        <dbReference type="ARBA" id="ARBA00004651"/>
    </source>
</evidence>
<feature type="transmembrane region" description="Helical" evidence="8">
    <location>
        <begin position="457"/>
        <end position="477"/>
    </location>
</feature>
<evidence type="ECO:0000256" key="8">
    <source>
        <dbReference type="SAM" id="Phobius"/>
    </source>
</evidence>
<sequence length="496" mass="52605">MNHLIILPIVWPLLVALLTMLPPFDQNLLLRRCLSVGGSAVLLLLSVLLVLQSTDGPAQLYQLGNWPAPFGISLMLDQVSSLMLCLTAILALAASLYASSSEDERGPFFHALLHFQVMGINGAFLTADLFNLFVFFEVLLIASYSLLIHGGGKAKTKAAVHYVILNLVGSALFLFALALIYGASGTLNMLDLGAKVATLSDTQLQLLQAAVALLLVVFGLKAAVMPLHFWLGNAYSAASPAVAALFAIMTKVGIYSLLRVFAMVLQDAGFVASWVFPVLWWTGLVTIVMGVLGVLASEDLRKMASYLVIVSVGSMVAILSLGTPQSVQALLYYLLHSTLATAALFLLADLIANQRGKAGDRLVNGRKVAQPVLLGAAFIVVALSIVGMPPFSGFIGKLLLLQAVPQGSAMLWFWSFLLGSSVLLLIALSRAGSILFWQVSGSDSEARLTGSRRGTALLLLVMASPLLSLFAGPLTAWCQAAAAQLQHIATLSPGAF</sequence>
<gene>
    <name evidence="10" type="ORF">EIK76_07905</name>
</gene>
<dbReference type="InterPro" id="IPR001750">
    <property type="entry name" value="ND/Mrp_TM"/>
</dbReference>
<dbReference type="InterPro" id="IPR003918">
    <property type="entry name" value="NADH_UbQ_OxRdtase"/>
</dbReference>
<comment type="caution">
    <text evidence="10">The sequence shown here is derived from an EMBL/GenBank/DDBJ whole genome shotgun (WGS) entry which is preliminary data.</text>
</comment>
<comment type="subcellular location">
    <subcellularLocation>
        <location evidence="1">Cell membrane</location>
        <topology evidence="1">Multi-pass membrane protein</topology>
    </subcellularLocation>
    <subcellularLocation>
        <location evidence="7">Membrane</location>
        <topology evidence="7">Multi-pass membrane protein</topology>
    </subcellularLocation>
</comment>
<feature type="transmembrane region" description="Helical" evidence="8">
    <location>
        <begin position="236"/>
        <end position="258"/>
    </location>
</feature>
<evidence type="ECO:0000259" key="9">
    <source>
        <dbReference type="Pfam" id="PF00361"/>
    </source>
</evidence>
<keyword evidence="4 7" id="KW-0812">Transmembrane</keyword>
<reference evidence="10 11" key="1">
    <citation type="submission" date="2018-11" db="EMBL/GenBank/DDBJ databases">
        <title>Draft genome analysis of Rheinheimera mesophila isolated from an industrial waste site.</title>
        <authorList>
            <person name="Yu Q."/>
            <person name="Qi Y."/>
            <person name="Zhang H."/>
            <person name="Lu Y."/>
            <person name="Pu J."/>
        </authorList>
    </citation>
    <scope>NUCLEOTIDE SEQUENCE [LARGE SCALE GENOMIC DNA]</scope>
    <source>
        <strain evidence="10 11">IITR13</strain>
    </source>
</reference>
<evidence type="ECO:0000313" key="10">
    <source>
        <dbReference type="EMBL" id="RRJ23960.1"/>
    </source>
</evidence>
<dbReference type="NCBIfam" id="NF009309">
    <property type="entry name" value="PRK12666.1"/>
    <property type="match status" value="1"/>
</dbReference>